<feature type="region of interest" description="Disordered" evidence="1">
    <location>
        <begin position="1"/>
        <end position="35"/>
    </location>
</feature>
<feature type="compositionally biased region" description="Polar residues" evidence="1">
    <location>
        <begin position="348"/>
        <end position="363"/>
    </location>
</feature>
<dbReference type="EMBL" id="KL198019">
    <property type="protein sequence ID" value="KDQ19487.1"/>
    <property type="molecule type" value="Genomic_DNA"/>
</dbReference>
<organism evidence="2 3">
    <name type="scientific">Botryobasidium botryosum (strain FD-172 SS1)</name>
    <dbReference type="NCBI Taxonomy" id="930990"/>
    <lineage>
        <taxon>Eukaryota</taxon>
        <taxon>Fungi</taxon>
        <taxon>Dikarya</taxon>
        <taxon>Basidiomycota</taxon>
        <taxon>Agaricomycotina</taxon>
        <taxon>Agaricomycetes</taxon>
        <taxon>Cantharellales</taxon>
        <taxon>Botryobasidiaceae</taxon>
        <taxon>Botryobasidium</taxon>
    </lineage>
</organism>
<feature type="compositionally biased region" description="Low complexity" evidence="1">
    <location>
        <begin position="212"/>
        <end position="224"/>
    </location>
</feature>
<evidence type="ECO:0000313" key="3">
    <source>
        <dbReference type="Proteomes" id="UP000027195"/>
    </source>
</evidence>
<sequence>MQTSPLESRSNVPSQPTTPQSVEPAEELRSRVSAAPVFVPRNKPAKYVLPPLRTKFPPQSPSVKANDPERPPLKGKSRAKPAPRTAVWRSALVVRAVGLFVAHAKAPNGWKTISGAHLLKAMIDFDDNMRIVAIPFNGHGATSFDATVDSLETTITDWAIYNEGQMFVVTLRERAGLMRYKFQIQNSDSAQQLVDAIAKRIVRKPGPPTLMTTPKNTPKSSTPKAASKLQLATRPSPPPLARTHSTFMLPPASIPAASSSQPVASTSQAPSDSLASPATSSVPLTPRMGFPPIPPIALMADEAPPSSQKRGLQTPAAKKASPLDVALPPTPERPDEEANTDADDEDSFSNTSDRGSPSPCGSP</sequence>
<dbReference type="HOGENOM" id="CLU_762884_0_0_1"/>
<protein>
    <submittedName>
        <fullName evidence="2">Uncharacterized protein</fullName>
    </submittedName>
</protein>
<reference evidence="3" key="1">
    <citation type="journal article" date="2014" name="Proc. Natl. Acad. Sci. U.S.A.">
        <title>Extensive sampling of basidiomycete genomes demonstrates inadequacy of the white-rot/brown-rot paradigm for wood decay fungi.</title>
        <authorList>
            <person name="Riley R."/>
            <person name="Salamov A.A."/>
            <person name="Brown D.W."/>
            <person name="Nagy L.G."/>
            <person name="Floudas D."/>
            <person name="Held B.W."/>
            <person name="Levasseur A."/>
            <person name="Lombard V."/>
            <person name="Morin E."/>
            <person name="Otillar R."/>
            <person name="Lindquist E.A."/>
            <person name="Sun H."/>
            <person name="LaButti K.M."/>
            <person name="Schmutz J."/>
            <person name="Jabbour D."/>
            <person name="Luo H."/>
            <person name="Baker S.E."/>
            <person name="Pisabarro A.G."/>
            <person name="Walton J.D."/>
            <person name="Blanchette R.A."/>
            <person name="Henrissat B."/>
            <person name="Martin F."/>
            <person name="Cullen D."/>
            <person name="Hibbett D.S."/>
            <person name="Grigoriev I.V."/>
        </authorList>
    </citation>
    <scope>NUCLEOTIDE SEQUENCE [LARGE SCALE GENOMIC DNA]</scope>
    <source>
        <strain evidence="3">FD-172 SS1</strain>
    </source>
</reference>
<feature type="region of interest" description="Disordered" evidence="1">
    <location>
        <begin position="48"/>
        <end position="82"/>
    </location>
</feature>
<keyword evidence="3" id="KW-1185">Reference proteome</keyword>
<feature type="compositionally biased region" description="Acidic residues" evidence="1">
    <location>
        <begin position="334"/>
        <end position="347"/>
    </location>
</feature>
<dbReference type="AlphaFoldDB" id="A0A067N5S8"/>
<dbReference type="Proteomes" id="UP000027195">
    <property type="component" value="Unassembled WGS sequence"/>
</dbReference>
<evidence type="ECO:0000313" key="2">
    <source>
        <dbReference type="EMBL" id="KDQ19487.1"/>
    </source>
</evidence>
<feature type="compositionally biased region" description="Polar residues" evidence="1">
    <location>
        <begin position="1"/>
        <end position="21"/>
    </location>
</feature>
<feature type="compositionally biased region" description="Polar residues" evidence="1">
    <location>
        <begin position="273"/>
        <end position="283"/>
    </location>
</feature>
<gene>
    <name evidence="2" type="ORF">BOTBODRAFT_440293</name>
</gene>
<accession>A0A067N5S8</accession>
<evidence type="ECO:0000256" key="1">
    <source>
        <dbReference type="SAM" id="MobiDB-lite"/>
    </source>
</evidence>
<feature type="region of interest" description="Disordered" evidence="1">
    <location>
        <begin position="204"/>
        <end position="363"/>
    </location>
</feature>
<feature type="compositionally biased region" description="Low complexity" evidence="1">
    <location>
        <begin position="250"/>
        <end position="271"/>
    </location>
</feature>
<proteinExistence type="predicted"/>
<name>A0A067N5S8_BOTB1</name>
<dbReference type="InParanoid" id="A0A067N5S8"/>